<evidence type="ECO:0000256" key="3">
    <source>
        <dbReference type="ARBA" id="ARBA00038502"/>
    </source>
</evidence>
<dbReference type="GO" id="GO:0016746">
    <property type="term" value="F:acyltransferase activity"/>
    <property type="evidence" value="ECO:0007669"/>
    <property type="project" value="UniProtKB-KW"/>
</dbReference>
<keyword evidence="1 5" id="KW-0808">Transferase</keyword>
<sequence>MASLVQPTIAEGSLSSAAQPVLRAGPMILRPWTEGDIPAVSAAYSDPEIRRWHARSMSCEEASTWISGAHEAWTLETGVSWAVDVDGALAARMTLRVEKTDGIATAAYWVRPDVRGRGVAARALDSAARWAFSVGMHRVELEHSTRNPGSCRVAIRAGFAAEGTRRQSVLHADGWHDMHTHAKIAE</sequence>
<comment type="similarity">
    <text evidence="3">Belongs to the acetyltransferase family. RimJ subfamily.</text>
</comment>
<dbReference type="PANTHER" id="PTHR43792:SF8">
    <property type="entry name" value="[RIBOSOMAL PROTEIN US5]-ALANINE N-ACETYLTRANSFERASE"/>
    <property type="match status" value="1"/>
</dbReference>
<feature type="domain" description="N-acetyltransferase" evidence="4">
    <location>
        <begin position="27"/>
        <end position="180"/>
    </location>
</feature>
<evidence type="ECO:0000313" key="6">
    <source>
        <dbReference type="Proteomes" id="UP001595937"/>
    </source>
</evidence>
<dbReference type="PANTHER" id="PTHR43792">
    <property type="entry name" value="GNAT FAMILY, PUTATIVE (AFU_ORTHOLOGUE AFUA_3G00765)-RELATED-RELATED"/>
    <property type="match status" value="1"/>
</dbReference>
<dbReference type="GeneID" id="303296897"/>
<dbReference type="SUPFAM" id="SSF55729">
    <property type="entry name" value="Acyl-CoA N-acyltransferases (Nat)"/>
    <property type="match status" value="1"/>
</dbReference>
<proteinExistence type="inferred from homology"/>
<gene>
    <name evidence="5" type="ORF">ACFPK8_17145</name>
</gene>
<dbReference type="InterPro" id="IPR000182">
    <property type="entry name" value="GNAT_dom"/>
</dbReference>
<dbReference type="CDD" id="cd04301">
    <property type="entry name" value="NAT_SF"/>
    <property type="match status" value="1"/>
</dbReference>
<reference evidence="6" key="1">
    <citation type="journal article" date="2019" name="Int. J. Syst. Evol. Microbiol.">
        <title>The Global Catalogue of Microorganisms (GCM) 10K type strain sequencing project: providing services to taxonomists for standard genome sequencing and annotation.</title>
        <authorList>
            <consortium name="The Broad Institute Genomics Platform"/>
            <consortium name="The Broad Institute Genome Sequencing Center for Infectious Disease"/>
            <person name="Wu L."/>
            <person name="Ma J."/>
        </authorList>
    </citation>
    <scope>NUCLEOTIDE SEQUENCE [LARGE SCALE GENOMIC DNA]</scope>
    <source>
        <strain evidence="6">CGMCC 1.16455</strain>
    </source>
</reference>
<dbReference type="EC" id="2.3.-.-" evidence="5"/>
<evidence type="ECO:0000259" key="4">
    <source>
        <dbReference type="PROSITE" id="PS51186"/>
    </source>
</evidence>
<keyword evidence="2 5" id="KW-0012">Acyltransferase</keyword>
<keyword evidence="6" id="KW-1185">Reference proteome</keyword>
<dbReference type="PROSITE" id="PS51186">
    <property type="entry name" value="GNAT"/>
    <property type="match status" value="1"/>
</dbReference>
<evidence type="ECO:0000313" key="5">
    <source>
        <dbReference type="EMBL" id="MFC5299245.1"/>
    </source>
</evidence>
<evidence type="ECO:0000256" key="2">
    <source>
        <dbReference type="ARBA" id="ARBA00023315"/>
    </source>
</evidence>
<organism evidence="5 6">
    <name type="scientific">Brachybacterium tyrofermentans</name>
    <dbReference type="NCBI Taxonomy" id="47848"/>
    <lineage>
        <taxon>Bacteria</taxon>
        <taxon>Bacillati</taxon>
        <taxon>Actinomycetota</taxon>
        <taxon>Actinomycetes</taxon>
        <taxon>Micrococcales</taxon>
        <taxon>Dermabacteraceae</taxon>
        <taxon>Brachybacterium</taxon>
    </lineage>
</organism>
<dbReference type="InterPro" id="IPR016181">
    <property type="entry name" value="Acyl_CoA_acyltransferase"/>
</dbReference>
<dbReference type="EMBL" id="JBHSLN010000087">
    <property type="protein sequence ID" value="MFC5299245.1"/>
    <property type="molecule type" value="Genomic_DNA"/>
</dbReference>
<dbReference type="RefSeq" id="WP_193117948.1">
    <property type="nucleotide sequence ID" value="NZ_BAAAIR010000033.1"/>
</dbReference>
<name>A0ABW0FLG8_9MICO</name>
<dbReference type="Gene3D" id="3.40.630.30">
    <property type="match status" value="1"/>
</dbReference>
<dbReference type="Pfam" id="PF13302">
    <property type="entry name" value="Acetyltransf_3"/>
    <property type="match status" value="1"/>
</dbReference>
<dbReference type="InterPro" id="IPR051531">
    <property type="entry name" value="N-acetyltransferase"/>
</dbReference>
<evidence type="ECO:0000256" key="1">
    <source>
        <dbReference type="ARBA" id="ARBA00022679"/>
    </source>
</evidence>
<protein>
    <submittedName>
        <fullName evidence="5">GNAT family N-acetyltransferase</fullName>
        <ecNumber evidence="5">2.3.-.-</ecNumber>
    </submittedName>
</protein>
<dbReference type="Proteomes" id="UP001595937">
    <property type="component" value="Unassembled WGS sequence"/>
</dbReference>
<comment type="caution">
    <text evidence="5">The sequence shown here is derived from an EMBL/GenBank/DDBJ whole genome shotgun (WGS) entry which is preliminary data.</text>
</comment>
<accession>A0ABW0FLG8</accession>